<dbReference type="Proteomes" id="UP000247810">
    <property type="component" value="Unassembled WGS sequence"/>
</dbReference>
<feature type="compositionally biased region" description="Basic and acidic residues" evidence="1">
    <location>
        <begin position="103"/>
        <end position="118"/>
    </location>
</feature>
<dbReference type="EMBL" id="KZ825935">
    <property type="protein sequence ID" value="PYH91733.1"/>
    <property type="molecule type" value="Genomic_DNA"/>
</dbReference>
<feature type="compositionally biased region" description="Polar residues" evidence="1">
    <location>
        <begin position="130"/>
        <end position="140"/>
    </location>
</feature>
<evidence type="ECO:0000313" key="4">
    <source>
        <dbReference type="Proteomes" id="UP000247810"/>
    </source>
</evidence>
<dbReference type="VEuPathDB" id="FungiDB:BO71DRAFT_358761"/>
<evidence type="ECO:0000256" key="1">
    <source>
        <dbReference type="SAM" id="MobiDB-lite"/>
    </source>
</evidence>
<organism evidence="3 4">
    <name type="scientific">Aspergillus ellipticus CBS 707.79</name>
    <dbReference type="NCBI Taxonomy" id="1448320"/>
    <lineage>
        <taxon>Eukaryota</taxon>
        <taxon>Fungi</taxon>
        <taxon>Dikarya</taxon>
        <taxon>Ascomycota</taxon>
        <taxon>Pezizomycotina</taxon>
        <taxon>Eurotiomycetes</taxon>
        <taxon>Eurotiomycetidae</taxon>
        <taxon>Eurotiales</taxon>
        <taxon>Aspergillaceae</taxon>
        <taxon>Aspergillus</taxon>
        <taxon>Aspergillus subgen. Circumdati</taxon>
    </lineage>
</organism>
<keyword evidence="2" id="KW-0472">Membrane</keyword>
<keyword evidence="2" id="KW-0812">Transmembrane</keyword>
<dbReference type="OrthoDB" id="5425637at2759"/>
<keyword evidence="4" id="KW-1185">Reference proteome</keyword>
<feature type="region of interest" description="Disordered" evidence="1">
    <location>
        <begin position="94"/>
        <end position="152"/>
    </location>
</feature>
<protein>
    <recommendedName>
        <fullName evidence="5">Mid2 domain-containing protein</fullName>
    </recommendedName>
</protein>
<accession>A0A319DKF5</accession>
<evidence type="ECO:0008006" key="5">
    <source>
        <dbReference type="Google" id="ProtNLM"/>
    </source>
</evidence>
<gene>
    <name evidence="3" type="ORF">BO71DRAFT_358761</name>
</gene>
<dbReference type="AlphaFoldDB" id="A0A319DKF5"/>
<name>A0A319DKF5_9EURO</name>
<evidence type="ECO:0000256" key="2">
    <source>
        <dbReference type="SAM" id="Phobius"/>
    </source>
</evidence>
<proteinExistence type="predicted"/>
<sequence length="152" mass="16755">MYSQKTFLPMAIGLSTHAVAQSVLTEVDSQDGNSTSSTKNRSVSSTGMIILCTIVALVLLIGVSFTAIFIIIRKRRSRARNALYCQDGFTETTQTHPVSRTVTEGENRSKNPKHKELQPDLENNARVGKNESQGDSNTRSKGWGSYFPFGRI</sequence>
<evidence type="ECO:0000313" key="3">
    <source>
        <dbReference type="EMBL" id="PYH91733.1"/>
    </source>
</evidence>
<reference evidence="3 4" key="1">
    <citation type="submission" date="2018-02" db="EMBL/GenBank/DDBJ databases">
        <title>The genomes of Aspergillus section Nigri reveals drivers in fungal speciation.</title>
        <authorList>
            <consortium name="DOE Joint Genome Institute"/>
            <person name="Vesth T.C."/>
            <person name="Nybo J."/>
            <person name="Theobald S."/>
            <person name="Brandl J."/>
            <person name="Frisvad J.C."/>
            <person name="Nielsen K.F."/>
            <person name="Lyhne E.K."/>
            <person name="Kogle M.E."/>
            <person name="Kuo A."/>
            <person name="Riley R."/>
            <person name="Clum A."/>
            <person name="Nolan M."/>
            <person name="Lipzen A."/>
            <person name="Salamov A."/>
            <person name="Henrissat B."/>
            <person name="Wiebenga A."/>
            <person name="De vries R.P."/>
            <person name="Grigoriev I.V."/>
            <person name="Mortensen U.H."/>
            <person name="Andersen M.R."/>
            <person name="Baker S.E."/>
        </authorList>
    </citation>
    <scope>NUCLEOTIDE SEQUENCE [LARGE SCALE GENOMIC DNA]</scope>
    <source>
        <strain evidence="3 4">CBS 707.79</strain>
    </source>
</reference>
<keyword evidence="2" id="KW-1133">Transmembrane helix</keyword>
<feature type="transmembrane region" description="Helical" evidence="2">
    <location>
        <begin position="44"/>
        <end position="72"/>
    </location>
</feature>